<accession>A0ABD6AFC6</accession>
<keyword evidence="1" id="KW-1133">Transmembrane helix</keyword>
<reference evidence="2 3" key="1">
    <citation type="journal article" date="2019" name="Int. J. Syst. Evol. Microbiol.">
        <title>The Global Catalogue of Microorganisms (GCM) 10K type strain sequencing project: providing services to taxonomists for standard genome sequencing and annotation.</title>
        <authorList>
            <consortium name="The Broad Institute Genomics Platform"/>
            <consortium name="The Broad Institute Genome Sequencing Center for Infectious Disease"/>
            <person name="Wu L."/>
            <person name="Ma J."/>
        </authorList>
    </citation>
    <scope>NUCLEOTIDE SEQUENCE [LARGE SCALE GENOMIC DNA]</scope>
    <source>
        <strain evidence="2 3">PSR21</strain>
    </source>
</reference>
<evidence type="ECO:0000256" key="1">
    <source>
        <dbReference type="SAM" id="Phobius"/>
    </source>
</evidence>
<dbReference type="Proteomes" id="UP001596547">
    <property type="component" value="Unassembled WGS sequence"/>
</dbReference>
<name>A0ABD6AFC6_9EURY</name>
<dbReference type="RefSeq" id="WP_379794725.1">
    <property type="nucleotide sequence ID" value="NZ_JBHTBF010000003.1"/>
</dbReference>
<keyword evidence="1" id="KW-0472">Membrane</keyword>
<keyword evidence="1" id="KW-0812">Transmembrane</keyword>
<protein>
    <submittedName>
        <fullName evidence="2">Uncharacterized protein</fullName>
    </submittedName>
</protein>
<organism evidence="2 3">
    <name type="scientific">Halomarina halobia</name>
    <dbReference type="NCBI Taxonomy" id="3033386"/>
    <lineage>
        <taxon>Archaea</taxon>
        <taxon>Methanobacteriati</taxon>
        <taxon>Methanobacteriota</taxon>
        <taxon>Stenosarchaea group</taxon>
        <taxon>Halobacteria</taxon>
        <taxon>Halobacteriales</taxon>
        <taxon>Natronomonadaceae</taxon>
        <taxon>Halomarina</taxon>
    </lineage>
</organism>
<evidence type="ECO:0000313" key="3">
    <source>
        <dbReference type="Proteomes" id="UP001596547"/>
    </source>
</evidence>
<feature type="transmembrane region" description="Helical" evidence="1">
    <location>
        <begin position="36"/>
        <end position="56"/>
    </location>
</feature>
<dbReference type="AlphaFoldDB" id="A0ABD6AFC6"/>
<evidence type="ECO:0000313" key="2">
    <source>
        <dbReference type="EMBL" id="MFC7318967.1"/>
    </source>
</evidence>
<gene>
    <name evidence="2" type="ORF">ACFQPE_19525</name>
</gene>
<dbReference type="EMBL" id="JBHTBF010000003">
    <property type="protein sequence ID" value="MFC7318967.1"/>
    <property type="molecule type" value="Genomic_DNA"/>
</dbReference>
<proteinExistence type="predicted"/>
<keyword evidence="3" id="KW-1185">Reference proteome</keyword>
<sequence length="63" mass="6823">MSAMTVWRAMFALDLVLLTLLALAYPFQPPGSAARTISLMAFVVIGVSLLGLGLLIRADWDPF</sequence>
<comment type="caution">
    <text evidence="2">The sequence shown here is derived from an EMBL/GenBank/DDBJ whole genome shotgun (WGS) entry which is preliminary data.</text>
</comment>